<dbReference type="GO" id="GO:0046600">
    <property type="term" value="P:negative regulation of centriole replication"/>
    <property type="evidence" value="ECO:0007669"/>
    <property type="project" value="TreeGrafter"/>
</dbReference>
<sequence length="51" mass="6112">MNIELKVEIEKLKNELNEKRRLLVKASTAVESLDRNHQEQINKVQKILIWK</sequence>
<dbReference type="GO" id="GO:0001578">
    <property type="term" value="P:microtubule bundle formation"/>
    <property type="evidence" value="ECO:0007669"/>
    <property type="project" value="TreeGrafter"/>
</dbReference>
<dbReference type="GO" id="GO:0008017">
    <property type="term" value="F:microtubule binding"/>
    <property type="evidence" value="ECO:0007669"/>
    <property type="project" value="TreeGrafter"/>
</dbReference>
<dbReference type="GO" id="GO:0097431">
    <property type="term" value="C:mitotic spindle pole"/>
    <property type="evidence" value="ECO:0007669"/>
    <property type="project" value="TreeGrafter"/>
</dbReference>
<organism evidence="1 2">
    <name type="scientific">Paramuricea clavata</name>
    <name type="common">Red gorgonian</name>
    <name type="synonym">Violescent sea-whip</name>
    <dbReference type="NCBI Taxonomy" id="317549"/>
    <lineage>
        <taxon>Eukaryota</taxon>
        <taxon>Metazoa</taxon>
        <taxon>Cnidaria</taxon>
        <taxon>Anthozoa</taxon>
        <taxon>Octocorallia</taxon>
        <taxon>Malacalcyonacea</taxon>
        <taxon>Plexauridae</taxon>
        <taxon>Paramuricea</taxon>
    </lineage>
</organism>
<dbReference type="EMBL" id="CACRXK020025825">
    <property type="protein sequence ID" value="CAB4039755.1"/>
    <property type="molecule type" value="Genomic_DNA"/>
</dbReference>
<name>A0A6S7K333_PARCT</name>
<proteinExistence type="predicted"/>
<comment type="caution">
    <text evidence="1">The sequence shown here is derived from an EMBL/GenBank/DDBJ whole genome shotgun (WGS) entry which is preliminary data.</text>
</comment>
<accession>A0A6S7K333</accession>
<dbReference type="GO" id="GO:0000242">
    <property type="term" value="C:pericentriolar material"/>
    <property type="evidence" value="ECO:0007669"/>
    <property type="project" value="TreeGrafter"/>
</dbReference>
<dbReference type="GO" id="GO:0007059">
    <property type="term" value="P:chromosome segregation"/>
    <property type="evidence" value="ECO:0007669"/>
    <property type="project" value="TreeGrafter"/>
</dbReference>
<dbReference type="InterPro" id="IPR042791">
    <property type="entry name" value="CDK5RAP2"/>
</dbReference>
<dbReference type="AlphaFoldDB" id="A0A6S7K333"/>
<gene>
    <name evidence="1" type="ORF">PACLA_8A071705</name>
</gene>
<dbReference type="GO" id="GO:0007099">
    <property type="term" value="P:centriole replication"/>
    <property type="evidence" value="ECO:0007669"/>
    <property type="project" value="TreeGrafter"/>
</dbReference>
<evidence type="ECO:0000313" key="1">
    <source>
        <dbReference type="EMBL" id="CAB4039755.1"/>
    </source>
</evidence>
<dbReference type="GO" id="GO:0000132">
    <property type="term" value="P:establishment of mitotic spindle orientation"/>
    <property type="evidence" value="ECO:0007669"/>
    <property type="project" value="TreeGrafter"/>
</dbReference>
<dbReference type="Proteomes" id="UP001152795">
    <property type="component" value="Unassembled WGS sequence"/>
</dbReference>
<evidence type="ECO:0000313" key="2">
    <source>
        <dbReference type="Proteomes" id="UP001152795"/>
    </source>
</evidence>
<dbReference type="GO" id="GO:0035371">
    <property type="term" value="C:microtubule plus-end"/>
    <property type="evidence" value="ECO:0007669"/>
    <property type="project" value="TreeGrafter"/>
</dbReference>
<keyword evidence="2" id="KW-1185">Reference proteome</keyword>
<dbReference type="GO" id="GO:0090266">
    <property type="term" value="P:regulation of mitotic cell cycle spindle assembly checkpoint"/>
    <property type="evidence" value="ECO:0007669"/>
    <property type="project" value="TreeGrafter"/>
</dbReference>
<reference evidence="1" key="1">
    <citation type="submission" date="2020-04" db="EMBL/GenBank/DDBJ databases">
        <authorList>
            <person name="Alioto T."/>
            <person name="Alioto T."/>
            <person name="Gomez Garrido J."/>
        </authorList>
    </citation>
    <scope>NUCLEOTIDE SEQUENCE</scope>
    <source>
        <strain evidence="1">A484AB</strain>
    </source>
</reference>
<dbReference type="PANTHER" id="PTHR46930:SF1">
    <property type="entry name" value="CDK5 REGULATORY SUBUNIT-ASSOCIATED PROTEIN 2"/>
    <property type="match status" value="1"/>
</dbReference>
<dbReference type="GO" id="GO:0043015">
    <property type="term" value="F:gamma-tubulin binding"/>
    <property type="evidence" value="ECO:0007669"/>
    <property type="project" value="TreeGrafter"/>
</dbReference>
<protein>
    <submittedName>
        <fullName evidence="1">Uncharacterized protein</fullName>
    </submittedName>
</protein>
<dbReference type="PANTHER" id="PTHR46930">
    <property type="entry name" value="CDK5 REGULATORY SUBUNIT-ASSOCIATED PROTEIN 2"/>
    <property type="match status" value="1"/>
</dbReference>